<organism evidence="2 3">
    <name type="scientific">Mycolicibacterium lutetiense</name>
    <dbReference type="NCBI Taxonomy" id="1641992"/>
    <lineage>
        <taxon>Bacteria</taxon>
        <taxon>Bacillati</taxon>
        <taxon>Actinomycetota</taxon>
        <taxon>Actinomycetes</taxon>
        <taxon>Mycobacteriales</taxon>
        <taxon>Mycobacteriaceae</taxon>
        <taxon>Mycolicibacterium</taxon>
    </lineage>
</organism>
<dbReference type="Proteomes" id="UP000694460">
    <property type="component" value="Unassembled WGS sequence"/>
</dbReference>
<comment type="caution">
    <text evidence="2">The sequence shown here is derived from an EMBL/GenBank/DDBJ whole genome shotgun (WGS) entry which is preliminary data.</text>
</comment>
<keyword evidence="3" id="KW-1185">Reference proteome</keyword>
<proteinExistence type="predicted"/>
<evidence type="ECO:0000313" key="2">
    <source>
        <dbReference type="EMBL" id="MBP2454128.1"/>
    </source>
</evidence>
<sequence length="106" mass="11184">MDVRNAAGTTESHPRLVPHAILISSPPAGGTAQRMETPVIADGPRRARTPDDGDAALFLTIRGKLTRAKIPTEVAGPWLHIPAVVSMRTAAAPCTLVVQNVMKAEV</sequence>
<reference evidence="2 3" key="1">
    <citation type="submission" date="2021-03" db="EMBL/GenBank/DDBJ databases">
        <title>Sequencing the genomes of 1000 actinobacteria strains.</title>
        <authorList>
            <person name="Klenk H.-P."/>
        </authorList>
    </citation>
    <scope>NUCLEOTIDE SEQUENCE [LARGE SCALE GENOMIC DNA]</scope>
    <source>
        <strain evidence="2 3">DSM 46713</strain>
    </source>
</reference>
<evidence type="ECO:0000313" key="3">
    <source>
        <dbReference type="Proteomes" id="UP000694460"/>
    </source>
</evidence>
<dbReference type="EMBL" id="JAGIOP010000002">
    <property type="protein sequence ID" value="MBP2454128.1"/>
    <property type="molecule type" value="Genomic_DNA"/>
</dbReference>
<name>A0ABS4ZXA4_9MYCO</name>
<evidence type="ECO:0000256" key="1">
    <source>
        <dbReference type="SAM" id="MobiDB-lite"/>
    </source>
</evidence>
<gene>
    <name evidence="2" type="ORF">JOF57_004041</name>
</gene>
<accession>A0ABS4ZXA4</accession>
<protein>
    <submittedName>
        <fullName evidence="2">Uncharacterized protein</fullName>
    </submittedName>
</protein>
<feature type="region of interest" description="Disordered" evidence="1">
    <location>
        <begin position="1"/>
        <end position="52"/>
    </location>
</feature>